<organism evidence="1 2">
    <name type="scientific">Diceros bicornis minor</name>
    <name type="common">South-central black rhinoceros</name>
    <dbReference type="NCBI Taxonomy" id="77932"/>
    <lineage>
        <taxon>Eukaryota</taxon>
        <taxon>Metazoa</taxon>
        <taxon>Chordata</taxon>
        <taxon>Craniata</taxon>
        <taxon>Vertebrata</taxon>
        <taxon>Euteleostomi</taxon>
        <taxon>Mammalia</taxon>
        <taxon>Eutheria</taxon>
        <taxon>Laurasiatheria</taxon>
        <taxon>Perissodactyla</taxon>
        <taxon>Rhinocerotidae</taxon>
        <taxon>Diceros</taxon>
    </lineage>
</organism>
<comment type="caution">
    <text evidence="1">The sequence shown here is derived from an EMBL/GenBank/DDBJ whole genome shotgun (WGS) entry which is preliminary data.</text>
</comment>
<reference evidence="1 2" key="1">
    <citation type="journal article" date="2020" name="Mol. Biol. Evol.">
        <title>Interspecific Gene Flow and the Evolution of Specialization in Black and White Rhinoceros.</title>
        <authorList>
            <person name="Moodley Y."/>
            <person name="Westbury M.V."/>
            <person name="Russo I.M."/>
            <person name="Gopalakrishnan S."/>
            <person name="Rakotoarivelo A."/>
            <person name="Olsen R.A."/>
            <person name="Prost S."/>
            <person name="Tunstall T."/>
            <person name="Ryder O.A."/>
            <person name="Dalen L."/>
            <person name="Bruford M.W."/>
        </authorList>
    </citation>
    <scope>NUCLEOTIDE SEQUENCE [LARGE SCALE GENOMIC DNA]</scope>
    <source>
        <strain evidence="1">SBR-YM</strain>
        <tissue evidence="1">Skin</tissue>
    </source>
</reference>
<keyword evidence="2" id="KW-1185">Reference proteome</keyword>
<proteinExistence type="predicted"/>
<dbReference type="EMBL" id="JACDTQ010000643">
    <property type="protein sequence ID" value="KAF5927189.1"/>
    <property type="molecule type" value="Genomic_DNA"/>
</dbReference>
<accession>A0A7J7FGM6</accession>
<dbReference type="AlphaFoldDB" id="A0A7J7FGM6"/>
<evidence type="ECO:0000313" key="1">
    <source>
        <dbReference type="EMBL" id="KAF5927189.1"/>
    </source>
</evidence>
<name>A0A7J7FGM6_DICBM</name>
<gene>
    <name evidence="1" type="ORF">HPG69_019115</name>
</gene>
<sequence length="262" mass="29062">MEYSIEGVSGSMRHLIVEVGELPDGSGQRPGRLSKGAVGHVTGDFKKCRPTQDFISDGACASRSYLPRRCLVGGSRILFLLQSDIKTLLAQLVSPASKDRTNPVPSTLEVLRKLHTHRISLQRIYPLPLTRAGLRLQTSLPAAILHLTEPEYSSKKPNRYFMQTRTTFHPWFRKVLRVQIGSEDGQETKTLSPSIFPQPLLVPCQAREGERETGMGKNALLKDIANHSASLEVPLSMPTPALSVLIPEDRVLSPHNLSTRER</sequence>
<evidence type="ECO:0000313" key="2">
    <source>
        <dbReference type="Proteomes" id="UP000551758"/>
    </source>
</evidence>
<protein>
    <submittedName>
        <fullName evidence="1">Uncharacterized protein</fullName>
    </submittedName>
</protein>
<dbReference type="Proteomes" id="UP000551758">
    <property type="component" value="Unassembled WGS sequence"/>
</dbReference>